<dbReference type="InterPro" id="IPR001282">
    <property type="entry name" value="G6P_DH"/>
</dbReference>
<dbReference type="PIRSF" id="PIRSF000110">
    <property type="entry name" value="G6PD"/>
    <property type="match status" value="1"/>
</dbReference>
<dbReference type="PRINTS" id="PR00079">
    <property type="entry name" value="G6PDHDRGNASE"/>
</dbReference>
<keyword evidence="6 7" id="KW-0119">Carbohydrate metabolism</keyword>
<feature type="binding site" evidence="7">
    <location>
        <position position="173"/>
    </location>
    <ligand>
        <name>substrate</name>
    </ligand>
</feature>
<evidence type="ECO:0000259" key="9">
    <source>
        <dbReference type="Pfam" id="PF02781"/>
    </source>
</evidence>
<comment type="caution">
    <text evidence="7">Lacks conserved residue(s) required for the propagation of feature annotation.</text>
</comment>
<gene>
    <name evidence="7 10" type="primary">zwf</name>
    <name evidence="10" type="ORF">HF526_16490</name>
</gene>
<feature type="binding site" evidence="7">
    <location>
        <position position="177"/>
    </location>
    <ligand>
        <name>substrate</name>
    </ligand>
</feature>
<feature type="binding site" evidence="7">
    <location>
        <position position="143"/>
    </location>
    <ligand>
        <name>NADP(+)</name>
        <dbReference type="ChEBI" id="CHEBI:58349"/>
    </ligand>
</feature>
<dbReference type="Pfam" id="PF02781">
    <property type="entry name" value="G6PD_C"/>
    <property type="match status" value="1"/>
</dbReference>
<evidence type="ECO:0000313" key="11">
    <source>
        <dbReference type="Proteomes" id="UP000820669"/>
    </source>
</evidence>
<dbReference type="Pfam" id="PF00479">
    <property type="entry name" value="G6PD_N"/>
    <property type="match status" value="1"/>
</dbReference>
<dbReference type="Gene3D" id="3.30.360.10">
    <property type="entry name" value="Dihydrodipicolinate Reductase, domain 2"/>
    <property type="match status" value="1"/>
</dbReference>
<dbReference type="EC" id="1.1.1.49" evidence="7"/>
<dbReference type="InterPro" id="IPR022675">
    <property type="entry name" value="G6P_DH_C"/>
</dbReference>
<feature type="active site" description="Proton acceptor" evidence="7">
    <location>
        <position position="235"/>
    </location>
</feature>
<keyword evidence="3 7" id="KW-0313">Glucose metabolism</keyword>
<evidence type="ECO:0000256" key="2">
    <source>
        <dbReference type="ARBA" id="ARBA00009975"/>
    </source>
</evidence>
<dbReference type="EMBL" id="JAAXLA010000028">
    <property type="protein sequence ID" value="NMH98893.1"/>
    <property type="molecule type" value="Genomic_DNA"/>
</dbReference>
<feature type="domain" description="Glucose-6-phosphate dehydrogenase NAD-binding" evidence="8">
    <location>
        <begin position="10"/>
        <end position="181"/>
    </location>
</feature>
<evidence type="ECO:0000256" key="3">
    <source>
        <dbReference type="ARBA" id="ARBA00022526"/>
    </source>
</evidence>
<dbReference type="RefSeq" id="WP_169382330.1">
    <property type="nucleotide sequence ID" value="NZ_JAAXLA010000028.1"/>
</dbReference>
<keyword evidence="11" id="KW-1185">Reference proteome</keyword>
<dbReference type="NCBIfam" id="TIGR00871">
    <property type="entry name" value="zwf"/>
    <property type="match status" value="1"/>
</dbReference>
<dbReference type="PROSITE" id="PS00069">
    <property type="entry name" value="G6P_DEHYDROGENASE"/>
    <property type="match status" value="1"/>
</dbReference>
<dbReference type="SUPFAM" id="SSF55347">
    <property type="entry name" value="Glyceraldehyde-3-phosphate dehydrogenase-like, C-terminal domain"/>
    <property type="match status" value="1"/>
</dbReference>
<comment type="similarity">
    <text evidence="2 7">Belongs to the glucose-6-phosphate dehydrogenase family.</text>
</comment>
<evidence type="ECO:0000259" key="8">
    <source>
        <dbReference type="Pfam" id="PF00479"/>
    </source>
</evidence>
<dbReference type="InterPro" id="IPR022674">
    <property type="entry name" value="G6P_DH_NAD-bd"/>
</dbReference>
<dbReference type="PANTHER" id="PTHR23429:SF0">
    <property type="entry name" value="GLUCOSE-6-PHOSPHATE 1-DEHYDROGENASE"/>
    <property type="match status" value="1"/>
</dbReference>
<dbReference type="Gene3D" id="3.40.50.720">
    <property type="entry name" value="NAD(P)-binding Rossmann-like Domain"/>
    <property type="match status" value="1"/>
</dbReference>
<evidence type="ECO:0000256" key="1">
    <source>
        <dbReference type="ARBA" id="ARBA00004937"/>
    </source>
</evidence>
<protein>
    <recommendedName>
        <fullName evidence="7">Glucose-6-phosphate 1-dehydrogenase</fullName>
        <shortName evidence="7">G6PD</shortName>
        <ecNumber evidence="7">1.1.1.49</ecNumber>
    </recommendedName>
</protein>
<keyword evidence="4 7" id="KW-0521">NADP</keyword>
<dbReference type="InterPro" id="IPR019796">
    <property type="entry name" value="G6P_DH_AS"/>
</dbReference>
<feature type="binding site" evidence="7">
    <location>
        <position position="211"/>
    </location>
    <ligand>
        <name>substrate</name>
    </ligand>
</feature>
<keyword evidence="5 7" id="KW-0560">Oxidoreductase</keyword>
<feature type="binding site" evidence="7">
    <location>
        <position position="321"/>
    </location>
    <ligand>
        <name>substrate</name>
    </ligand>
</feature>
<proteinExistence type="inferred from homology"/>
<dbReference type="HAMAP" id="MF_00966">
    <property type="entry name" value="G6PD"/>
    <property type="match status" value="1"/>
</dbReference>
<dbReference type="SUPFAM" id="SSF51735">
    <property type="entry name" value="NAD(P)-binding Rossmann-fold domains"/>
    <property type="match status" value="1"/>
</dbReference>
<feature type="domain" description="Glucose-6-phosphate dehydrogenase C-terminal" evidence="9">
    <location>
        <begin position="184"/>
        <end position="454"/>
    </location>
</feature>
<feature type="binding site" evidence="7">
    <location>
        <position position="45"/>
    </location>
    <ligand>
        <name>NADP(+)</name>
        <dbReference type="ChEBI" id="CHEBI:58349"/>
    </ligand>
</feature>
<comment type="caution">
    <text evidence="10">The sequence shown here is derived from an EMBL/GenBank/DDBJ whole genome shotgun (WGS) entry which is preliminary data.</text>
</comment>
<evidence type="ECO:0000256" key="5">
    <source>
        <dbReference type="ARBA" id="ARBA00023002"/>
    </source>
</evidence>
<dbReference type="InterPro" id="IPR036291">
    <property type="entry name" value="NAD(P)-bd_dom_sf"/>
</dbReference>
<dbReference type="Proteomes" id="UP000820669">
    <property type="component" value="Unassembled WGS sequence"/>
</dbReference>
<dbReference type="PANTHER" id="PTHR23429">
    <property type="entry name" value="GLUCOSE-6-PHOSPHATE 1-DEHYDROGENASE G6PD"/>
    <property type="match status" value="1"/>
</dbReference>
<feature type="binding site" evidence="7">
    <location>
        <position position="230"/>
    </location>
    <ligand>
        <name>substrate</name>
    </ligand>
</feature>
<comment type="pathway">
    <text evidence="1 7">Carbohydrate degradation; pentose phosphate pathway; D-ribulose 5-phosphate from D-glucose 6-phosphate (oxidative stage): step 1/3.</text>
</comment>
<evidence type="ECO:0000256" key="4">
    <source>
        <dbReference type="ARBA" id="ARBA00022857"/>
    </source>
</evidence>
<name>A0ABX1SFC9_9PSEU</name>
<accession>A0ABX1SFC9</accession>
<reference evidence="10 11" key="1">
    <citation type="submission" date="2020-04" db="EMBL/GenBank/DDBJ databases">
        <authorList>
            <person name="Klaysubun C."/>
            <person name="Duangmal K."/>
            <person name="Lipun K."/>
        </authorList>
    </citation>
    <scope>NUCLEOTIDE SEQUENCE [LARGE SCALE GENOMIC DNA]</scope>
    <source>
        <strain evidence="10 11">K10HN5</strain>
    </source>
</reference>
<comment type="function">
    <text evidence="7">Catalyzes the oxidation of glucose 6-phosphate to 6-phosphogluconolactone.</text>
</comment>
<organism evidence="10 11">
    <name type="scientific">Pseudonocardia acidicola</name>
    <dbReference type="NCBI Taxonomy" id="2724939"/>
    <lineage>
        <taxon>Bacteria</taxon>
        <taxon>Bacillati</taxon>
        <taxon>Actinomycetota</taxon>
        <taxon>Actinomycetes</taxon>
        <taxon>Pseudonocardiales</taxon>
        <taxon>Pseudonocardiaceae</taxon>
        <taxon>Pseudonocardia</taxon>
    </lineage>
</organism>
<evidence type="ECO:0000256" key="6">
    <source>
        <dbReference type="ARBA" id="ARBA00023277"/>
    </source>
</evidence>
<comment type="catalytic activity">
    <reaction evidence="7">
        <text>D-glucose 6-phosphate + NADP(+) = 6-phospho-D-glucono-1,5-lactone + NADPH + H(+)</text>
        <dbReference type="Rhea" id="RHEA:15841"/>
        <dbReference type="ChEBI" id="CHEBI:15378"/>
        <dbReference type="ChEBI" id="CHEBI:57783"/>
        <dbReference type="ChEBI" id="CHEBI:57955"/>
        <dbReference type="ChEBI" id="CHEBI:58349"/>
        <dbReference type="ChEBI" id="CHEBI:61548"/>
        <dbReference type="EC" id="1.1.1.49"/>
    </reaction>
</comment>
<evidence type="ECO:0000256" key="7">
    <source>
        <dbReference type="HAMAP-Rule" id="MF_00966"/>
    </source>
</evidence>
<sequence>MTAPAGEVLVLFGITGDLARKMILPALYRLTARGELSVPIIGVARSVRDRATLDKHIASAVQDAVPDADRAALEAFSARVQLVAGDYGDPDTFRRLAAAVHSAAGSDPFGVYYLAVPPDLFGAVVDNLAAAGLTGRGRLVVEKPFGHDLASARALNARIRRHVDEDQLFRVDHYLGKEPVEDLLVLRFANTLLEPLWNRTWVRGIEITMAEAFDVADRGSFYDAVGTVRDVVQNHLLQVLAYLTMEPPVSDDADAQRDGRGHLLQAVRTVDPAQAVFGRYDGYLDTPGVAPDSTTETFVALTLHIDNWRWADVPIRVRAGKCLPTTALEVVVELQQPPRRLFVDAAGGAPGPNLVRLRVQPDAGLTFELLAKEPGPGDRTAPLPVSVDFRSVLGEMHAPYERIFADAIAGDPTHFARMDTLEEAWRIVGPVLDERTEPPLTYPRGSWGPDVAAARLGWHAPLG</sequence>
<evidence type="ECO:0000313" key="10">
    <source>
        <dbReference type="EMBL" id="NMH98893.1"/>
    </source>
</evidence>